<dbReference type="KEGG" id="manq:L1994_11250"/>
<gene>
    <name evidence="2" type="ORF">L1994_11250</name>
</gene>
<evidence type="ECO:0000259" key="1">
    <source>
        <dbReference type="PROSITE" id="PS50983"/>
    </source>
</evidence>
<dbReference type="Gene3D" id="1.20.58.2180">
    <property type="match status" value="1"/>
</dbReference>
<dbReference type="GeneID" id="79950984"/>
<name>A0AAF0FNG2_9EURY</name>
<dbReference type="Gene3D" id="3.40.50.1980">
    <property type="entry name" value="Nitrogenase molybdenum iron protein domain"/>
    <property type="match status" value="2"/>
</dbReference>
<dbReference type="SUPFAM" id="SSF53807">
    <property type="entry name" value="Helical backbone' metal receptor"/>
    <property type="match status" value="1"/>
</dbReference>
<sequence>MEKLMKYSIIAIAAVLVLAAGMALMTPFSQTGEEKNFETETITDMAGRNVTVPVQINKVIGTAPPSTMLIYMIAPDKLLAWNSNLYESSKKYIPESYRNLPVAGGWFGKESGNYENFISKNPDIVIEGFTTSKDFISGINERQSMLGTIPVVAVDNSVNAKDYAPAIEFAGKILGEEKKAGELINFYQKYLNLVTERVAEIPEDEKVTVYYAEGPEGIFTDPKGSQHSQLIEICGGKNIADCKISPGYGQTEVSIEQIISWNPEVIIVGDMTFYSEIFENPLWKEIKAVKNKRVYPVPVTAFSWFDRPPGVNQIIGIPWTAKMLYPEKFEDIDMTSITKDYHEQFYHISLTDDEVAEILNT</sequence>
<dbReference type="InterPro" id="IPR002491">
    <property type="entry name" value="ABC_transptr_periplasmic_BD"/>
</dbReference>
<dbReference type="PANTHER" id="PTHR30535:SF34">
    <property type="entry name" value="MOLYBDATE-BINDING PROTEIN MOLA"/>
    <property type="match status" value="1"/>
</dbReference>
<dbReference type="PROSITE" id="PS50983">
    <property type="entry name" value="FE_B12_PBP"/>
    <property type="match status" value="1"/>
</dbReference>
<dbReference type="EMBL" id="CP091092">
    <property type="protein sequence ID" value="WFN36697.1"/>
    <property type="molecule type" value="Genomic_DNA"/>
</dbReference>
<reference evidence="2" key="1">
    <citation type="submission" date="2022-01" db="EMBL/GenBank/DDBJ databases">
        <title>Complete genome of Methanomicrobium antiquum DSM 21220.</title>
        <authorList>
            <person name="Chen S.-C."/>
            <person name="You Y.-T."/>
            <person name="Zhou Y.-Z."/>
            <person name="Lai M.-C."/>
        </authorList>
    </citation>
    <scope>NUCLEOTIDE SEQUENCE</scope>
    <source>
        <strain evidence="2">DSM 21220</strain>
    </source>
</reference>
<protein>
    <submittedName>
        <fullName evidence="2">ABC transporter substrate-binding protein</fullName>
    </submittedName>
</protein>
<dbReference type="PANTHER" id="PTHR30535">
    <property type="entry name" value="VITAMIN B12-BINDING PROTEIN"/>
    <property type="match status" value="1"/>
</dbReference>
<organism evidence="2 3">
    <name type="scientific">Methanomicrobium antiquum</name>
    <dbReference type="NCBI Taxonomy" id="487686"/>
    <lineage>
        <taxon>Archaea</taxon>
        <taxon>Methanobacteriati</taxon>
        <taxon>Methanobacteriota</taxon>
        <taxon>Stenosarchaea group</taxon>
        <taxon>Methanomicrobia</taxon>
        <taxon>Methanomicrobiales</taxon>
        <taxon>Methanomicrobiaceae</taxon>
        <taxon>Methanomicrobium</taxon>
    </lineage>
</organism>
<dbReference type="Proteomes" id="UP001218895">
    <property type="component" value="Chromosome"/>
</dbReference>
<dbReference type="AlphaFoldDB" id="A0AAF0FNG2"/>
<evidence type="ECO:0000313" key="3">
    <source>
        <dbReference type="Proteomes" id="UP001218895"/>
    </source>
</evidence>
<dbReference type="RefSeq" id="WP_278099534.1">
    <property type="nucleotide sequence ID" value="NZ_CP091092.1"/>
</dbReference>
<dbReference type="Pfam" id="PF01497">
    <property type="entry name" value="Peripla_BP_2"/>
    <property type="match status" value="1"/>
</dbReference>
<proteinExistence type="predicted"/>
<dbReference type="InterPro" id="IPR050902">
    <property type="entry name" value="ABC_Transporter_SBP"/>
</dbReference>
<feature type="domain" description="Fe/B12 periplasmic-binding" evidence="1">
    <location>
        <begin position="58"/>
        <end position="328"/>
    </location>
</feature>
<keyword evidence="3" id="KW-1185">Reference proteome</keyword>
<accession>A0AAF0FNG2</accession>
<evidence type="ECO:0000313" key="2">
    <source>
        <dbReference type="EMBL" id="WFN36697.1"/>
    </source>
</evidence>